<keyword evidence="1" id="KW-0732">Signal</keyword>
<reference evidence="2 3" key="1">
    <citation type="journal article" date="2020" name="Syst. Appl. Microbiol.">
        <title>Arthrospiribacter ruber gen. nov., sp. nov., a novel bacterium isolated from Arthrospira cultures.</title>
        <authorList>
            <person name="Waleron M."/>
            <person name="Misztak A."/>
            <person name="Waleron M.M."/>
            <person name="Furmaniak M."/>
            <person name="Mrozik A."/>
            <person name="Waleron K."/>
        </authorList>
    </citation>
    <scope>NUCLEOTIDE SEQUENCE [LARGE SCALE GENOMIC DNA]</scope>
    <source>
        <strain evidence="2 3">DPMB0001</strain>
    </source>
</reference>
<protein>
    <recommendedName>
        <fullName evidence="4">Methane oxygenase PmoA</fullName>
    </recommendedName>
</protein>
<evidence type="ECO:0000313" key="2">
    <source>
        <dbReference type="EMBL" id="MBW3467243.1"/>
    </source>
</evidence>
<dbReference type="Proteomes" id="UP000727490">
    <property type="component" value="Unassembled WGS sequence"/>
</dbReference>
<evidence type="ECO:0008006" key="4">
    <source>
        <dbReference type="Google" id="ProtNLM"/>
    </source>
</evidence>
<name>A0A951IXF2_9BACT</name>
<gene>
    <name evidence="2" type="ORF">EGN73_05385</name>
</gene>
<organism evidence="2 3">
    <name type="scientific">Arthrospiribacter ruber</name>
    <dbReference type="NCBI Taxonomy" id="2487934"/>
    <lineage>
        <taxon>Bacteria</taxon>
        <taxon>Pseudomonadati</taxon>
        <taxon>Bacteroidota</taxon>
        <taxon>Cytophagia</taxon>
        <taxon>Cytophagales</taxon>
        <taxon>Cyclobacteriaceae</taxon>
        <taxon>Arthrospiribacter</taxon>
    </lineage>
</organism>
<proteinExistence type="predicted"/>
<dbReference type="RefSeq" id="WP_219287489.1">
    <property type="nucleotide sequence ID" value="NZ_RPHB01000002.1"/>
</dbReference>
<evidence type="ECO:0000256" key="1">
    <source>
        <dbReference type="SAM" id="SignalP"/>
    </source>
</evidence>
<feature type="chain" id="PRO_5037973183" description="Methane oxygenase PmoA" evidence="1">
    <location>
        <begin position="24"/>
        <end position="326"/>
    </location>
</feature>
<dbReference type="Pfam" id="PF14100">
    <property type="entry name" value="DUF6807"/>
    <property type="match status" value="1"/>
</dbReference>
<accession>A0A951IXF2</accession>
<evidence type="ECO:0000313" key="3">
    <source>
        <dbReference type="Proteomes" id="UP000727490"/>
    </source>
</evidence>
<comment type="caution">
    <text evidence="2">The sequence shown here is derived from an EMBL/GenBank/DDBJ whole genome shotgun (WGS) entry which is preliminary data.</text>
</comment>
<sequence>MKNLIIILLISLCLIYFSQIVQAQQLHVDVQDKGIAVMSGQRLLLFYQTQKAFVPDGVDNAFSKSGFIHPLNTLSGETLTRIHPEDHYHHYGIWGPWTKTSIAGRSVDFWNLGDQKGRVEFDSILSVQENGDWVEINVRQKHQEMMSSGTYRVAMWEELLIRVKSPESKKYQVEYISKLSPQNQNIVLEAYRYGGGIGFRARADWGADNSTIITSKDLLRNEADGKDAEWVLIKGAINSSEVKAGLLLMSHPGNWTHPEPLRVWPEDAEGGKGNVFLNFTPTRNEAKTLEVGKTYTLRYGIVVFDEDMSVEESKHHFNNFKNSEAK</sequence>
<feature type="signal peptide" evidence="1">
    <location>
        <begin position="1"/>
        <end position="23"/>
    </location>
</feature>
<dbReference type="AlphaFoldDB" id="A0A951IXF2"/>
<keyword evidence="3" id="KW-1185">Reference proteome</keyword>
<dbReference type="EMBL" id="RPHB01000002">
    <property type="protein sequence ID" value="MBW3467243.1"/>
    <property type="molecule type" value="Genomic_DNA"/>
</dbReference>
<dbReference type="InterPro" id="IPR029475">
    <property type="entry name" value="DUF6807"/>
</dbReference>